<dbReference type="InterPro" id="IPR027417">
    <property type="entry name" value="P-loop_NTPase"/>
</dbReference>
<gene>
    <name evidence="3" type="ORF">BECKFW1821A_GA0114235_10346</name>
</gene>
<feature type="domain" description="AAA" evidence="1">
    <location>
        <begin position="52"/>
        <end position="186"/>
    </location>
</feature>
<feature type="domain" description="DUF4143" evidence="2">
    <location>
        <begin position="257"/>
        <end position="407"/>
    </location>
</feature>
<name>A0A450SGA4_9GAMM</name>
<dbReference type="Pfam" id="PF13635">
    <property type="entry name" value="DUF4143"/>
    <property type="match status" value="1"/>
</dbReference>
<dbReference type="PANTHER" id="PTHR33295">
    <property type="entry name" value="ATPASE"/>
    <property type="match status" value="1"/>
</dbReference>
<dbReference type="Pfam" id="PF13173">
    <property type="entry name" value="AAA_14"/>
    <property type="match status" value="1"/>
</dbReference>
<dbReference type="InterPro" id="IPR041682">
    <property type="entry name" value="AAA_14"/>
</dbReference>
<reference evidence="3" key="1">
    <citation type="submission" date="2019-02" db="EMBL/GenBank/DDBJ databases">
        <authorList>
            <person name="Gruber-Vodicka R. H."/>
            <person name="Seah K. B. B."/>
        </authorList>
    </citation>
    <scope>NUCLEOTIDE SEQUENCE</scope>
    <source>
        <strain evidence="3">BECK_BZ15</strain>
    </source>
</reference>
<evidence type="ECO:0008006" key="4">
    <source>
        <dbReference type="Google" id="ProtNLM"/>
    </source>
</evidence>
<organism evidence="3">
    <name type="scientific">Candidatus Kentrum sp. FW</name>
    <dbReference type="NCBI Taxonomy" id="2126338"/>
    <lineage>
        <taxon>Bacteria</taxon>
        <taxon>Pseudomonadati</taxon>
        <taxon>Pseudomonadota</taxon>
        <taxon>Gammaproteobacteria</taxon>
        <taxon>Candidatus Kentrum</taxon>
    </lineage>
</organism>
<dbReference type="InterPro" id="IPR025420">
    <property type="entry name" value="DUF4143"/>
</dbReference>
<protein>
    <recommendedName>
        <fullName evidence="4">AAA domain-containing protein</fullName>
    </recommendedName>
</protein>
<dbReference type="PANTHER" id="PTHR33295:SF18">
    <property type="entry name" value="AAA+ ATPASE DOMAIN-CONTAINING PROTEIN"/>
    <property type="match status" value="1"/>
</dbReference>
<evidence type="ECO:0000259" key="1">
    <source>
        <dbReference type="Pfam" id="PF13173"/>
    </source>
</evidence>
<accession>A0A450SGA4</accession>
<evidence type="ECO:0000259" key="2">
    <source>
        <dbReference type="Pfam" id="PF13635"/>
    </source>
</evidence>
<sequence>MKSIPKEKVISCLAAENSWWESPYEIPSTFSVLQPRPYLELLFPLVNMTTPRRAVVLMGPRRVGKTVLVHHAIQRLLNIGVSPQRICYTSVDHPLYHGLGIEEILTSYMEITGIDYTKEECYLFFDEIQYLRDWELHIKAVVDRYHHCHCLASGSAAAALRLKSNESGAGRFTDFMLPPLTFQEYLALLGRSELVTIERSSDGYIKNVSTEDIEQLNRNFLGYLNYGGYPEVALSKDIQQDPSRFIKNDIIDKVLLRDLPSLYGIQDVQELNRLFTTLAFNTGTEVSLESLAQSSGVAKNTIKRYIEYLQAAFLIRVVHRVDMSARRFKRANFFKIYLTNPSIHTALFSPIGDNDDIVGNLVETAIFSQSFHSNEHLYYARWNKGEVDMVRLGSDQKAILAVEVKWSDRYFERPNELSALLRFCHAQNLTDGWVTSKTKHGIKPIESVSLRFLPASLYCYYFGHNIIQNRYALAGLGEDTRG</sequence>
<proteinExistence type="predicted"/>
<dbReference type="AlphaFoldDB" id="A0A450SGA4"/>
<evidence type="ECO:0000313" key="3">
    <source>
        <dbReference type="EMBL" id="VFJ52022.1"/>
    </source>
</evidence>
<dbReference type="SUPFAM" id="SSF52540">
    <property type="entry name" value="P-loop containing nucleoside triphosphate hydrolases"/>
    <property type="match status" value="1"/>
</dbReference>
<dbReference type="EMBL" id="CAADEW010000034">
    <property type="protein sequence ID" value="VFJ52022.1"/>
    <property type="molecule type" value="Genomic_DNA"/>
</dbReference>